<comment type="caution">
    <text evidence="1">The sequence shown here is derived from an EMBL/GenBank/DDBJ whole genome shotgun (WGS) entry which is preliminary data.</text>
</comment>
<gene>
    <name evidence="1" type="ORF">FCC1311_070842</name>
</gene>
<dbReference type="EMBL" id="BEYU01000084">
    <property type="protein sequence ID" value="GBG30864.1"/>
    <property type="molecule type" value="Genomic_DNA"/>
</dbReference>
<dbReference type="OrthoDB" id="198361at2759"/>
<sequence length="395" mass="44311">MCVLSVQCATEAIESGSIPILVQDAEYAAHPCKDAFKPILDSGAPVVVMGDWSELEETLTRLLPTVNAMQERLLQWRQKFWTKVARQVDCAILGRHSRDTGHSYDRLASCSDLEDDVHASPATTKAASPTLSQSDVLAMTPLTLPVVGSQNSIPLITGCGRSGTLSLMEYLRSINVQAVHEQVATAHVSVSWLYAAESDVYPFELKNSLVLRKKLKASLPPGKPLFGPVVHLTRHPLKVMSSTRRCFCGKGDRTLARGAKNDKRSWVFAERFLPRMRADLPYESLERSAVYWLEWNKMIEENFPERTHVRLEDVDPGVLVRSLGLTSIDTSSLPRTMPRAKFHTSPDKEKVKLPDVTWTELYNMDPDMTREVFELARHYGYELDTTLEDNLAQGK</sequence>
<dbReference type="Gene3D" id="3.40.50.300">
    <property type="entry name" value="P-loop containing nucleotide triphosphate hydrolases"/>
    <property type="match status" value="1"/>
</dbReference>
<evidence type="ECO:0000313" key="1">
    <source>
        <dbReference type="EMBL" id="GBG30864.1"/>
    </source>
</evidence>
<dbReference type="InParanoid" id="A0A2R5GSK7"/>
<evidence type="ECO:0000313" key="2">
    <source>
        <dbReference type="Proteomes" id="UP000241890"/>
    </source>
</evidence>
<dbReference type="Proteomes" id="UP000241890">
    <property type="component" value="Unassembled WGS sequence"/>
</dbReference>
<reference evidence="1 2" key="1">
    <citation type="submission" date="2017-12" db="EMBL/GenBank/DDBJ databases">
        <title>Sequencing, de novo assembly and annotation of complete genome of a new Thraustochytrid species, strain FCC1311.</title>
        <authorList>
            <person name="Sedici K."/>
            <person name="Godart F."/>
            <person name="Aiese Cigliano R."/>
            <person name="Sanseverino W."/>
            <person name="Barakat M."/>
            <person name="Ortet P."/>
            <person name="Marechal E."/>
            <person name="Cagnac O."/>
            <person name="Amato A."/>
        </authorList>
    </citation>
    <scope>NUCLEOTIDE SEQUENCE [LARGE SCALE GENOMIC DNA]</scope>
</reference>
<dbReference type="InterPro" id="IPR027417">
    <property type="entry name" value="P-loop_NTPase"/>
</dbReference>
<keyword evidence="2" id="KW-1185">Reference proteome</keyword>
<dbReference type="AlphaFoldDB" id="A0A2R5GSK7"/>
<name>A0A2R5GSK7_9STRA</name>
<accession>A0A2R5GSK7</accession>
<proteinExistence type="predicted"/>
<protein>
    <submittedName>
        <fullName evidence="1">Uncharacterized protein</fullName>
    </submittedName>
</protein>
<organism evidence="1 2">
    <name type="scientific">Hondaea fermentalgiana</name>
    <dbReference type="NCBI Taxonomy" id="2315210"/>
    <lineage>
        <taxon>Eukaryota</taxon>
        <taxon>Sar</taxon>
        <taxon>Stramenopiles</taxon>
        <taxon>Bigyra</taxon>
        <taxon>Labyrinthulomycetes</taxon>
        <taxon>Thraustochytrida</taxon>
        <taxon>Thraustochytriidae</taxon>
        <taxon>Hondaea</taxon>
    </lineage>
</organism>